<dbReference type="PANTHER" id="PTHR10367:SF9">
    <property type="entry name" value="DUAL-SPECIFICITY PHOSPHATASE 11 (RNA_RNP COMPLEX 1-INTERACTING)"/>
    <property type="match status" value="1"/>
</dbReference>
<sequence length="367" mass="42941">MPPCSKRNGIPDRWMDYKAVGKRLPGTRFIAFKVPLKQSLNRHLPCSEAFGPWELLETLRKDNEELGLIIDLTFTTRYYKLEDLPDSLMCVKIFTAGHEIPSDATILSFKRAVHRFLQDNADNDKLIGIHCTHGLNRTGYLVCRYLIDVDGMDPKEAVELFNSSRGHDIERQNYLEDLQSGPKRSNEGIEESDQEPKRGHAVHRPCYTPFDADTREERRPHVNDRYHRGHYPPRGMKHQSHHWLPHGGHPPDGLLLPHRPLPPPAGPLFHPYRWTPPHPDNQWGRQLQPNKTWHRNPLPEREWTLEERGRGPCPPAPHYSDFSRSFNAGWTSKPNSHNPPEEWKDPRMKSRHRYSHKQREDAYRNHY</sequence>
<comment type="subcellular location">
    <subcellularLocation>
        <location evidence="1">Nucleus</location>
    </subcellularLocation>
</comment>
<evidence type="ECO:0000256" key="4">
    <source>
        <dbReference type="ARBA" id="ARBA00022884"/>
    </source>
</evidence>
<dbReference type="OrthoDB" id="428974at2759"/>
<evidence type="ECO:0000256" key="11">
    <source>
        <dbReference type="ARBA" id="ARBA00080235"/>
    </source>
</evidence>
<evidence type="ECO:0000256" key="1">
    <source>
        <dbReference type="ARBA" id="ARBA00004123"/>
    </source>
</evidence>
<evidence type="ECO:0000256" key="6">
    <source>
        <dbReference type="ARBA" id="ARBA00023242"/>
    </source>
</evidence>
<dbReference type="AlphaFoldDB" id="A0A667ZXV5"/>
<dbReference type="SUPFAM" id="SSF52799">
    <property type="entry name" value="(Phosphotyrosine protein) phosphatases II"/>
    <property type="match status" value="1"/>
</dbReference>
<evidence type="ECO:0000256" key="12">
    <source>
        <dbReference type="SAM" id="MobiDB-lite"/>
    </source>
</evidence>
<evidence type="ECO:0000256" key="8">
    <source>
        <dbReference type="ARBA" id="ARBA00065987"/>
    </source>
</evidence>
<dbReference type="GeneTree" id="ENSGT00940000155847"/>
<comment type="function">
    <text evidence="7">Possesses RNA 5'-triphosphatase and diphosphatase activities, but displays a poor protein-tyrosine phosphatase activity. In addition, has phosphatase activity with ATP, ADP and O-methylfluorescein phosphate (in vitro). Binds to RNA. May participate in nuclear mRNA metabolism.</text>
</comment>
<evidence type="ECO:0000259" key="13">
    <source>
        <dbReference type="PROSITE" id="PS50056"/>
    </source>
</evidence>
<keyword evidence="3" id="KW-0378">Hydrolase</keyword>
<reference evidence="14" key="3">
    <citation type="submission" date="2025-09" db="UniProtKB">
        <authorList>
            <consortium name="Ensembl"/>
        </authorList>
    </citation>
    <scope>IDENTIFICATION</scope>
</reference>
<evidence type="ECO:0000313" key="15">
    <source>
        <dbReference type="Proteomes" id="UP000472263"/>
    </source>
</evidence>
<dbReference type="Pfam" id="PF00782">
    <property type="entry name" value="DSPc"/>
    <property type="match status" value="1"/>
</dbReference>
<accession>A0A667ZXV5</accession>
<evidence type="ECO:0000256" key="10">
    <source>
        <dbReference type="ARBA" id="ARBA00076572"/>
    </source>
</evidence>
<evidence type="ECO:0000256" key="7">
    <source>
        <dbReference type="ARBA" id="ARBA00054725"/>
    </source>
</evidence>
<dbReference type="InterPro" id="IPR016130">
    <property type="entry name" value="Tyr_Pase_AS"/>
</dbReference>
<feature type="compositionally biased region" description="Polar residues" evidence="12">
    <location>
        <begin position="322"/>
        <end position="338"/>
    </location>
</feature>
<dbReference type="PROSITE" id="PS50056">
    <property type="entry name" value="TYR_PHOSPHATASE_2"/>
    <property type="match status" value="1"/>
</dbReference>
<reference evidence="14" key="1">
    <citation type="submission" date="2019-06" db="EMBL/GenBank/DDBJ databases">
        <authorList>
            <consortium name="Wellcome Sanger Institute Data Sharing"/>
        </authorList>
    </citation>
    <scope>NUCLEOTIDE SEQUENCE [LARGE SCALE GENOMIC DNA]</scope>
</reference>
<gene>
    <name evidence="14" type="primary">dusp11</name>
</gene>
<comment type="similarity">
    <text evidence="2">Belongs to the protein-tyrosine phosphatase family. Non-receptor class dual specificity subfamily.</text>
</comment>
<dbReference type="InterPro" id="IPR029021">
    <property type="entry name" value="Prot-tyrosine_phosphatase-like"/>
</dbReference>
<dbReference type="GO" id="GO:0003723">
    <property type="term" value="F:RNA binding"/>
    <property type="evidence" value="ECO:0007669"/>
    <property type="project" value="UniProtKB-KW"/>
</dbReference>
<proteinExistence type="inferred from homology"/>
<comment type="subunit">
    <text evidence="8">Monomer. May interact with SFRS7 and SFRS9/SRP30C.</text>
</comment>
<dbReference type="InParanoid" id="A0A667ZXV5"/>
<dbReference type="GO" id="GO:0005634">
    <property type="term" value="C:nucleus"/>
    <property type="evidence" value="ECO:0007669"/>
    <property type="project" value="UniProtKB-SubCell"/>
</dbReference>
<evidence type="ECO:0000256" key="2">
    <source>
        <dbReference type="ARBA" id="ARBA00008601"/>
    </source>
</evidence>
<feature type="domain" description="Tyrosine specific protein phosphatases" evidence="13">
    <location>
        <begin position="107"/>
        <end position="176"/>
    </location>
</feature>
<evidence type="ECO:0000313" key="14">
    <source>
        <dbReference type="Ensembl" id="ENSMMDP00005045732.1"/>
    </source>
</evidence>
<dbReference type="InterPro" id="IPR000340">
    <property type="entry name" value="Dual-sp_phosphatase_cat-dom"/>
</dbReference>
<evidence type="ECO:0000256" key="5">
    <source>
        <dbReference type="ARBA" id="ARBA00022912"/>
    </source>
</evidence>
<dbReference type="GO" id="GO:0004651">
    <property type="term" value="F:polynucleotide 5'-phosphatase activity"/>
    <property type="evidence" value="ECO:0007669"/>
    <property type="project" value="TreeGrafter"/>
</dbReference>
<protein>
    <recommendedName>
        <fullName evidence="9">RNA/RNP complex-1-interacting phosphatase</fullName>
    </recommendedName>
    <alternativeName>
        <fullName evidence="10">Dual specificity protein phosphatase 11</fullName>
    </alternativeName>
    <alternativeName>
        <fullName evidence="11">Phosphatase that interacts with RNA/RNP complex 1</fullName>
    </alternativeName>
</protein>
<dbReference type="FunFam" id="3.90.190.10:FF:000064">
    <property type="entry name" value="RNA/RNP complex-1-interacting phosphatase homolog"/>
    <property type="match status" value="1"/>
</dbReference>
<dbReference type="Ensembl" id="ENSMMDT00005046630.1">
    <property type="protein sequence ID" value="ENSMMDP00005045732.1"/>
    <property type="gene ID" value="ENSMMDG00005020958.1"/>
</dbReference>
<feature type="region of interest" description="Disordered" evidence="12">
    <location>
        <begin position="304"/>
        <end position="367"/>
    </location>
</feature>
<dbReference type="PANTHER" id="PTHR10367">
    <property type="entry name" value="MRNA-CAPPING ENZYME"/>
    <property type="match status" value="1"/>
</dbReference>
<dbReference type="FunCoup" id="A0A667ZXV5">
    <property type="interactions" value="571"/>
</dbReference>
<dbReference type="Gene3D" id="3.90.190.10">
    <property type="entry name" value="Protein tyrosine phosphatase superfamily"/>
    <property type="match status" value="1"/>
</dbReference>
<evidence type="ECO:0000256" key="3">
    <source>
        <dbReference type="ARBA" id="ARBA00022801"/>
    </source>
</evidence>
<keyword evidence="6" id="KW-0539">Nucleus</keyword>
<feature type="compositionally biased region" description="Basic and acidic residues" evidence="12">
    <location>
        <begin position="357"/>
        <end position="367"/>
    </location>
</feature>
<keyword evidence="5" id="KW-0904">Protein phosphatase</keyword>
<reference evidence="14" key="2">
    <citation type="submission" date="2025-08" db="UniProtKB">
        <authorList>
            <consortium name="Ensembl"/>
        </authorList>
    </citation>
    <scope>IDENTIFICATION</scope>
</reference>
<dbReference type="GO" id="GO:0004721">
    <property type="term" value="F:phosphoprotein phosphatase activity"/>
    <property type="evidence" value="ECO:0007669"/>
    <property type="project" value="UniProtKB-KW"/>
</dbReference>
<feature type="compositionally biased region" description="Basic and acidic residues" evidence="12">
    <location>
        <begin position="339"/>
        <end position="348"/>
    </location>
</feature>
<name>A0A667ZXV5_9TELE</name>
<dbReference type="PROSITE" id="PS00383">
    <property type="entry name" value="TYR_PHOSPHATASE_1"/>
    <property type="match status" value="1"/>
</dbReference>
<dbReference type="Proteomes" id="UP000472263">
    <property type="component" value="Chromosome 12"/>
</dbReference>
<dbReference type="InterPro" id="IPR051029">
    <property type="entry name" value="mRNA_Capping_Enz/RNA_Phosphat"/>
</dbReference>
<keyword evidence="4" id="KW-0694">RNA-binding</keyword>
<feature type="region of interest" description="Disordered" evidence="12">
    <location>
        <begin position="176"/>
        <end position="220"/>
    </location>
</feature>
<dbReference type="CDD" id="cd17665">
    <property type="entry name" value="DSP_DUSP11"/>
    <property type="match status" value="1"/>
</dbReference>
<evidence type="ECO:0000256" key="9">
    <source>
        <dbReference type="ARBA" id="ARBA00068666"/>
    </source>
</evidence>
<dbReference type="InterPro" id="IPR000387">
    <property type="entry name" value="Tyr_Pase_dom"/>
</dbReference>
<organism evidence="14 15">
    <name type="scientific">Myripristis murdjan</name>
    <name type="common">pinecone soldierfish</name>
    <dbReference type="NCBI Taxonomy" id="586833"/>
    <lineage>
        <taxon>Eukaryota</taxon>
        <taxon>Metazoa</taxon>
        <taxon>Chordata</taxon>
        <taxon>Craniata</taxon>
        <taxon>Vertebrata</taxon>
        <taxon>Euteleostomi</taxon>
        <taxon>Actinopterygii</taxon>
        <taxon>Neopterygii</taxon>
        <taxon>Teleostei</taxon>
        <taxon>Neoteleostei</taxon>
        <taxon>Acanthomorphata</taxon>
        <taxon>Holocentriformes</taxon>
        <taxon>Holocentridae</taxon>
        <taxon>Myripristis</taxon>
    </lineage>
</organism>
<keyword evidence="15" id="KW-1185">Reference proteome</keyword>